<evidence type="ECO:0000313" key="2">
    <source>
        <dbReference type="Proteomes" id="UP001157418"/>
    </source>
</evidence>
<dbReference type="EMBL" id="CAKMRJ010002223">
    <property type="protein sequence ID" value="CAH1427710.1"/>
    <property type="molecule type" value="Genomic_DNA"/>
</dbReference>
<name>A0AAU9N0N1_9ASTR</name>
<dbReference type="Proteomes" id="UP001157418">
    <property type="component" value="Unassembled WGS sequence"/>
</dbReference>
<reference evidence="1 2" key="1">
    <citation type="submission" date="2022-01" db="EMBL/GenBank/DDBJ databases">
        <authorList>
            <person name="Xiong W."/>
            <person name="Schranz E."/>
        </authorList>
    </citation>
    <scope>NUCLEOTIDE SEQUENCE [LARGE SCALE GENOMIC DNA]</scope>
</reference>
<accession>A0AAU9N0N1</accession>
<sequence>MDENQAFSKVDVHYHGTFVPNPLVYFAPGVLRLSEDANEFIFSDFIKYVEKLIDFQCKHVYFYIPKARLSEGLQTLQNECDYSEFLEVANAHKHVDVYINHDNEPIFEWIQKEERDSEELMYSEEPTIIFKRTYNDKFLNKLCPVVVAEEDEDVNELPDVYPRHDATQEWRKMKPELGSLFQVVGKWS</sequence>
<keyword evidence="2" id="KW-1185">Reference proteome</keyword>
<dbReference type="AlphaFoldDB" id="A0AAU9N0N1"/>
<gene>
    <name evidence="1" type="ORF">LVIROSA_LOCUS14696</name>
</gene>
<proteinExistence type="predicted"/>
<evidence type="ECO:0000313" key="1">
    <source>
        <dbReference type="EMBL" id="CAH1427710.1"/>
    </source>
</evidence>
<protein>
    <submittedName>
        <fullName evidence="1">Uncharacterized protein</fullName>
    </submittedName>
</protein>
<organism evidence="1 2">
    <name type="scientific">Lactuca virosa</name>
    <dbReference type="NCBI Taxonomy" id="75947"/>
    <lineage>
        <taxon>Eukaryota</taxon>
        <taxon>Viridiplantae</taxon>
        <taxon>Streptophyta</taxon>
        <taxon>Embryophyta</taxon>
        <taxon>Tracheophyta</taxon>
        <taxon>Spermatophyta</taxon>
        <taxon>Magnoliopsida</taxon>
        <taxon>eudicotyledons</taxon>
        <taxon>Gunneridae</taxon>
        <taxon>Pentapetalae</taxon>
        <taxon>asterids</taxon>
        <taxon>campanulids</taxon>
        <taxon>Asterales</taxon>
        <taxon>Asteraceae</taxon>
        <taxon>Cichorioideae</taxon>
        <taxon>Cichorieae</taxon>
        <taxon>Lactucinae</taxon>
        <taxon>Lactuca</taxon>
    </lineage>
</organism>
<comment type="caution">
    <text evidence="1">The sequence shown here is derived from an EMBL/GenBank/DDBJ whole genome shotgun (WGS) entry which is preliminary data.</text>
</comment>